<feature type="region of interest" description="Disordered" evidence="1">
    <location>
        <begin position="128"/>
        <end position="158"/>
    </location>
</feature>
<feature type="region of interest" description="Disordered" evidence="1">
    <location>
        <begin position="1"/>
        <end position="23"/>
    </location>
</feature>
<proteinExistence type="predicted"/>
<protein>
    <submittedName>
        <fullName evidence="2">Uncharacterized protein</fullName>
    </submittedName>
</protein>
<sequence>MPTSAASSKPKSKRKNGGGHKPEAKSWISAKLLRLLWLIAELCPSIPCDWILLAERHSAEQEIDRSEKACQDKGVSSSKWKSRLGNDKLAELEAELKESIADVFKVAKGLLRVLEDRTSAFNKDFQRLEQPDEKVEEEGEEVAVAEDGEGRKEGKFPG</sequence>
<feature type="compositionally biased region" description="Acidic residues" evidence="1">
    <location>
        <begin position="134"/>
        <end position="147"/>
    </location>
</feature>
<gene>
    <name evidence="2" type="ORF">RSOLAG22IIIB_13356</name>
</gene>
<evidence type="ECO:0000313" key="3">
    <source>
        <dbReference type="Proteomes" id="UP000044841"/>
    </source>
</evidence>
<organism evidence="2 3">
    <name type="scientific">Rhizoctonia solani</name>
    <dbReference type="NCBI Taxonomy" id="456999"/>
    <lineage>
        <taxon>Eukaryota</taxon>
        <taxon>Fungi</taxon>
        <taxon>Dikarya</taxon>
        <taxon>Basidiomycota</taxon>
        <taxon>Agaricomycotina</taxon>
        <taxon>Agaricomycetes</taxon>
        <taxon>Cantharellales</taxon>
        <taxon>Ceratobasidiaceae</taxon>
        <taxon>Rhizoctonia</taxon>
    </lineage>
</organism>
<feature type="compositionally biased region" description="Basic and acidic residues" evidence="1">
    <location>
        <begin position="148"/>
        <end position="158"/>
    </location>
</feature>
<reference evidence="2 3" key="1">
    <citation type="submission" date="2015-07" db="EMBL/GenBank/DDBJ databases">
        <authorList>
            <person name="Noorani M."/>
        </authorList>
    </citation>
    <scope>NUCLEOTIDE SEQUENCE [LARGE SCALE GENOMIC DNA]</scope>
    <source>
        <strain evidence="2">BBA 69670</strain>
    </source>
</reference>
<keyword evidence="3" id="KW-1185">Reference proteome</keyword>
<accession>A0A0K6FMB1</accession>
<evidence type="ECO:0000256" key="1">
    <source>
        <dbReference type="SAM" id="MobiDB-lite"/>
    </source>
</evidence>
<evidence type="ECO:0000313" key="2">
    <source>
        <dbReference type="EMBL" id="CUA67277.1"/>
    </source>
</evidence>
<dbReference type="EMBL" id="CYGV01000071">
    <property type="protein sequence ID" value="CUA67277.1"/>
    <property type="molecule type" value="Genomic_DNA"/>
</dbReference>
<dbReference type="Proteomes" id="UP000044841">
    <property type="component" value="Unassembled WGS sequence"/>
</dbReference>
<name>A0A0K6FMB1_9AGAM</name>
<dbReference type="AlphaFoldDB" id="A0A0K6FMB1"/>